<evidence type="ECO:0000313" key="2">
    <source>
        <dbReference type="EMBL" id="AMZ74624.1"/>
    </source>
</evidence>
<reference evidence="2 3" key="2">
    <citation type="journal article" date="2018" name="Nature">
        <title>Mutant phenotypes for thousands of bacterial genes of unknown function.</title>
        <authorList>
            <person name="Price M.N."/>
            <person name="Wetmore K.M."/>
            <person name="Waters R.J."/>
            <person name="Callaghan M."/>
            <person name="Ray J."/>
            <person name="Liu H."/>
            <person name="Kuehl J.V."/>
            <person name="Melnyk R.A."/>
            <person name="Lamson J.S."/>
            <person name="Suh Y."/>
            <person name="Carlson H.K."/>
            <person name="Esquivel Z."/>
            <person name="Sadeeshkumar H."/>
            <person name="Chakraborty R."/>
            <person name="Zane G.M."/>
            <person name="Rubin B.E."/>
            <person name="Wall J.D."/>
            <person name="Visel A."/>
            <person name="Bristow J."/>
            <person name="Blow M.J."/>
            <person name="Arkin A.P."/>
            <person name="Deutschbauer A.M."/>
        </authorList>
    </citation>
    <scope>NUCLEOTIDE SEQUENCE [LARGE SCALE GENOMIC DNA]</scope>
    <source>
        <strain evidence="2 3">FW300-N2E2</strain>
    </source>
</reference>
<dbReference type="Pfam" id="PF04449">
    <property type="entry name" value="Fimbrial_CS1"/>
    <property type="match status" value="1"/>
</dbReference>
<name>A0A160A3Q2_PSEFL</name>
<dbReference type="RefSeq" id="WP_063324553.1">
    <property type="nucleotide sequence ID" value="NZ_CP015225.1"/>
</dbReference>
<dbReference type="Gene3D" id="2.60.40.2040">
    <property type="entry name" value="CFA/I fimbrial subunit E, pilin domain"/>
    <property type="match status" value="1"/>
</dbReference>
<organism evidence="2 3">
    <name type="scientific">Pseudomonas fluorescens</name>
    <dbReference type="NCBI Taxonomy" id="294"/>
    <lineage>
        <taxon>Bacteria</taxon>
        <taxon>Pseudomonadati</taxon>
        <taxon>Pseudomonadota</taxon>
        <taxon>Gammaproteobacteria</taxon>
        <taxon>Pseudomonadales</taxon>
        <taxon>Pseudomonadaceae</taxon>
        <taxon>Pseudomonas</taxon>
    </lineage>
</organism>
<proteinExistence type="predicted"/>
<evidence type="ECO:0000313" key="3">
    <source>
        <dbReference type="Proteomes" id="UP000076083"/>
    </source>
</evidence>
<dbReference type="AlphaFoldDB" id="A0A160A3Q2"/>
<dbReference type="InterPro" id="IPR007540">
    <property type="entry name" value="Fimbrial_CS1-type"/>
</dbReference>
<dbReference type="GO" id="GO:0009289">
    <property type="term" value="C:pilus"/>
    <property type="evidence" value="ECO:0007669"/>
    <property type="project" value="InterPro"/>
</dbReference>
<sequence length="160" mass="17661">MFKTSLHTLIFTTLALPSLAAWGAVERETFELFVTIPTTEFHVLPVDPQLVEREQPMLFSTLTSGLLPLRANYEVKNINGAIGARLGEEAYLSNGRERIDLQVRFNNVQLTLDSAQVVSAAEARPGRRVGLEIIAVKTAEEYAPGDYFGTVHMVFDAIAP</sequence>
<reference evidence="3" key="1">
    <citation type="submission" date="2016-04" db="EMBL/GenBank/DDBJ databases">
        <authorList>
            <person name="Ray J."/>
            <person name="Price M."/>
            <person name="Deutschbauer A."/>
        </authorList>
    </citation>
    <scope>NUCLEOTIDE SEQUENCE [LARGE SCALE GENOMIC DNA]</scope>
    <source>
        <strain evidence="3">FW300-N2E2</strain>
    </source>
</reference>
<accession>A0A160A3Q2</accession>
<protein>
    <submittedName>
        <fullName evidence="2">Adhesin</fullName>
    </submittedName>
</protein>
<keyword evidence="1" id="KW-0732">Signal</keyword>
<gene>
    <name evidence="2" type="ORF">TK06_27195</name>
</gene>
<evidence type="ECO:0000256" key="1">
    <source>
        <dbReference type="SAM" id="SignalP"/>
    </source>
</evidence>
<dbReference type="Proteomes" id="UP000076083">
    <property type="component" value="Chromosome"/>
</dbReference>
<dbReference type="EMBL" id="CP015225">
    <property type="protein sequence ID" value="AMZ74624.1"/>
    <property type="molecule type" value="Genomic_DNA"/>
</dbReference>
<feature type="chain" id="PRO_5007811778" evidence="1">
    <location>
        <begin position="24"/>
        <end position="160"/>
    </location>
</feature>
<feature type="signal peptide" evidence="1">
    <location>
        <begin position="1"/>
        <end position="23"/>
    </location>
</feature>